<dbReference type="InterPro" id="IPR040442">
    <property type="entry name" value="Pyrv_kinase-like_dom_sf"/>
</dbReference>
<comment type="caution">
    <text evidence="6">The sequence shown here is derived from an EMBL/GenBank/DDBJ whole genome shotgun (WGS) entry which is preliminary data.</text>
</comment>
<evidence type="ECO:0000256" key="2">
    <source>
        <dbReference type="ARBA" id="ARBA00022898"/>
    </source>
</evidence>
<dbReference type="InterPro" id="IPR015813">
    <property type="entry name" value="Pyrv/PenolPyrv_kinase-like_dom"/>
</dbReference>
<gene>
    <name evidence="6" type="ORF">QC820_16150</name>
</gene>
<keyword evidence="6" id="KW-0456">Lyase</keyword>
<reference evidence="6 7" key="1">
    <citation type="submission" date="2023-04" db="EMBL/GenBank/DDBJ databases">
        <title>A long-awaited taxogenomic arrangement of the family Halomonadaceae.</title>
        <authorList>
            <person name="De La Haba R."/>
            <person name="Chuvochina M."/>
            <person name="Wittouck S."/>
            <person name="Arahal D.R."/>
            <person name="Sanchez-Porro C."/>
            <person name="Hugenholtz P."/>
            <person name="Ventosa A."/>
        </authorList>
    </citation>
    <scope>NUCLEOTIDE SEQUENCE [LARGE SCALE GENOMIC DNA]</scope>
    <source>
        <strain evidence="6 7">DSM 17332</strain>
    </source>
</reference>
<dbReference type="InterPro" id="IPR005000">
    <property type="entry name" value="Aldolase/citrate-lyase_domain"/>
</dbReference>
<evidence type="ECO:0000259" key="5">
    <source>
        <dbReference type="Pfam" id="PF03328"/>
    </source>
</evidence>
<accession>A0ABU1GQN1</accession>
<evidence type="ECO:0000256" key="3">
    <source>
        <dbReference type="ARBA" id="ARBA00037999"/>
    </source>
</evidence>
<dbReference type="SUPFAM" id="SSF51621">
    <property type="entry name" value="Phosphoenolpyruvate/pyruvate domain"/>
    <property type="match status" value="1"/>
</dbReference>
<name>A0ABU1GQN1_9GAMM</name>
<dbReference type="EMBL" id="JARWAL010000019">
    <property type="protein sequence ID" value="MDR5894323.1"/>
    <property type="molecule type" value="Genomic_DNA"/>
</dbReference>
<dbReference type="PANTHER" id="PTHR30244:SF34">
    <property type="entry name" value="DTDP-4-AMINO-4,6-DIDEOXYGALACTOSE TRANSAMINASE"/>
    <property type="match status" value="1"/>
</dbReference>
<dbReference type="PANTHER" id="PTHR30244">
    <property type="entry name" value="TRANSAMINASE"/>
    <property type="match status" value="1"/>
</dbReference>
<dbReference type="RefSeq" id="WP_309637623.1">
    <property type="nucleotide sequence ID" value="NZ_JARWAL010000019.1"/>
</dbReference>
<evidence type="ECO:0000313" key="6">
    <source>
        <dbReference type="EMBL" id="MDR5894323.1"/>
    </source>
</evidence>
<feature type="domain" description="HpcH/HpaI aldolase/citrate lyase" evidence="5">
    <location>
        <begin position="63"/>
        <end position="171"/>
    </location>
</feature>
<dbReference type="Gene3D" id="3.40.640.10">
    <property type="entry name" value="Type I PLP-dependent aspartate aminotransferase-like (Major domain)"/>
    <property type="match status" value="1"/>
</dbReference>
<dbReference type="InterPro" id="IPR015422">
    <property type="entry name" value="PyrdxlP-dep_Trfase_small"/>
</dbReference>
<dbReference type="Gene3D" id="3.90.1150.10">
    <property type="entry name" value="Aspartate Aminotransferase, domain 1"/>
    <property type="match status" value="1"/>
</dbReference>
<dbReference type="InterPro" id="IPR015421">
    <property type="entry name" value="PyrdxlP-dep_Trfase_major"/>
</dbReference>
<dbReference type="InterPro" id="IPR015424">
    <property type="entry name" value="PyrdxlP-dep_Trfase"/>
</dbReference>
<evidence type="ECO:0000313" key="7">
    <source>
        <dbReference type="Proteomes" id="UP001252270"/>
    </source>
</evidence>
<sequence>MNTSTWSNTAEGDAINRIEPMMITASPEVAAFIEQHGVARIFMDQEVLGKAERQGHLDTHKAAHTLAEVAAVAGALRRAELMVRLNPLNLHTHEEIRGALDSGAQRLMLPMFTTRHDVAMFLELVGGEVPVSFLVETPQALVRMPDWLPLLSPGRDEVHIGLNDLSLGMGLNFLFEPLASRLLDPSAELLNAAGIAWGIGGVARVGQGELPAERVIGEHVRLGSRRVILSRAFHGGAASSAELLETLDFPAELAKLRQVEAEWRGADSAALLDNQSELGRCAYRLAFKLDTQASSAPAPMAKPAKAEGAGTDQSAIAADLPDAVAGPAEVRERIAREHRLPGSVLFLPSAEPPLSPRWLAFWPGYLPAVRQSLQGLPALGSTAPAEGHHGPEFERDFARFANCDHALGVVDFPTALAIALSGLGIGQETGARHEVIVSGLATRALILNLENAGAAPVFADVDPMTRQLTAETVSARLTPQTQAVLVTHEAGMPGDMDGLMALAARRGLRVIEDCSQAAGARDKGRSVGSLGHVACWSLGQDSILATGVEGGAMLTTRDPALHERMDRLRGERAESRLPEIRAAVARFQLDRLPTWQVARQVHTERLWQVARSCRALQVPSTPLYVTHAASLATVFVDPERLKTGWDRDRILTEIVARGVPCYSQSGMAPTLRGVKTALVESLPVVFQVAASRLMFPCHPTMTEAEITKMCTVLTEVMAECTERRITS</sequence>
<dbReference type="Proteomes" id="UP001252270">
    <property type="component" value="Unassembled WGS sequence"/>
</dbReference>
<dbReference type="Gene3D" id="3.20.20.60">
    <property type="entry name" value="Phosphoenolpyruvate-binding domains"/>
    <property type="match status" value="1"/>
</dbReference>
<dbReference type="Pfam" id="PF01041">
    <property type="entry name" value="DegT_DnrJ_EryC1"/>
    <property type="match status" value="1"/>
</dbReference>
<evidence type="ECO:0000256" key="4">
    <source>
        <dbReference type="RuleBase" id="RU004508"/>
    </source>
</evidence>
<dbReference type="GO" id="GO:0016829">
    <property type="term" value="F:lyase activity"/>
    <property type="evidence" value="ECO:0007669"/>
    <property type="project" value="UniProtKB-KW"/>
</dbReference>
<protein>
    <submittedName>
        <fullName evidence="6">Aldolase/citrate lyase family protein</fullName>
    </submittedName>
</protein>
<evidence type="ECO:0000256" key="1">
    <source>
        <dbReference type="ARBA" id="ARBA00022723"/>
    </source>
</evidence>
<keyword evidence="1" id="KW-0479">Metal-binding</keyword>
<dbReference type="SUPFAM" id="SSF53383">
    <property type="entry name" value="PLP-dependent transferases"/>
    <property type="match status" value="1"/>
</dbReference>
<organism evidence="6 7">
    <name type="scientific">Halomonas mongoliensis</name>
    <dbReference type="NCBI Taxonomy" id="321265"/>
    <lineage>
        <taxon>Bacteria</taxon>
        <taxon>Pseudomonadati</taxon>
        <taxon>Pseudomonadota</taxon>
        <taxon>Gammaproteobacteria</taxon>
        <taxon>Oceanospirillales</taxon>
        <taxon>Halomonadaceae</taxon>
        <taxon>Halomonas</taxon>
    </lineage>
</organism>
<keyword evidence="7" id="KW-1185">Reference proteome</keyword>
<dbReference type="InterPro" id="IPR000653">
    <property type="entry name" value="DegT/StrS_aminotransferase"/>
</dbReference>
<comment type="similarity">
    <text evidence="3 4">Belongs to the DegT/DnrJ/EryC1 family.</text>
</comment>
<dbReference type="Pfam" id="PF03328">
    <property type="entry name" value="HpcH_HpaI"/>
    <property type="match status" value="1"/>
</dbReference>
<proteinExistence type="inferred from homology"/>
<keyword evidence="2 4" id="KW-0663">Pyridoxal phosphate</keyword>